<evidence type="ECO:0000313" key="4">
    <source>
        <dbReference type="Proteomes" id="UP000316093"/>
    </source>
</evidence>
<evidence type="ECO:0000313" key="3">
    <source>
        <dbReference type="EMBL" id="QDE38809.1"/>
    </source>
</evidence>
<dbReference type="OrthoDB" id="9912602at2"/>
<feature type="signal peptide" evidence="1">
    <location>
        <begin position="1"/>
        <end position="26"/>
    </location>
</feature>
<dbReference type="PROSITE" id="PS00018">
    <property type="entry name" value="EF_HAND_1"/>
    <property type="match status" value="1"/>
</dbReference>
<dbReference type="InterPro" id="IPR011992">
    <property type="entry name" value="EF-hand-dom_pair"/>
</dbReference>
<dbReference type="KEGG" id="lpy:FIV34_06130"/>
<dbReference type="GO" id="GO:0005509">
    <property type="term" value="F:calcium ion binding"/>
    <property type="evidence" value="ECO:0007669"/>
    <property type="project" value="InterPro"/>
</dbReference>
<sequence length="92" mass="10146">MSISPRLTLLTLALVGAASFSTLALADGDKSYPSFKSLAGSSKMIDRDIITPALEKKYPKLEGLKSHWDEADMDHDGKLNQKEYDDYVSVTH</sequence>
<dbReference type="InterPro" id="IPR002048">
    <property type="entry name" value="EF_hand_dom"/>
</dbReference>
<evidence type="ECO:0000259" key="2">
    <source>
        <dbReference type="PROSITE" id="PS50222"/>
    </source>
</evidence>
<feature type="chain" id="PRO_5021411210" description="EF-hand domain-containing protein" evidence="1">
    <location>
        <begin position="27"/>
        <end position="92"/>
    </location>
</feature>
<organism evidence="3 4">
    <name type="scientific">Luteibacter pinisoli</name>
    <dbReference type="NCBI Taxonomy" id="2589080"/>
    <lineage>
        <taxon>Bacteria</taxon>
        <taxon>Pseudomonadati</taxon>
        <taxon>Pseudomonadota</taxon>
        <taxon>Gammaproteobacteria</taxon>
        <taxon>Lysobacterales</taxon>
        <taxon>Rhodanobacteraceae</taxon>
        <taxon>Luteibacter</taxon>
    </lineage>
</organism>
<dbReference type="Proteomes" id="UP000316093">
    <property type="component" value="Chromosome"/>
</dbReference>
<dbReference type="PROSITE" id="PS50222">
    <property type="entry name" value="EF_HAND_2"/>
    <property type="match status" value="1"/>
</dbReference>
<reference evidence="3 4" key="1">
    <citation type="submission" date="2019-06" db="EMBL/GenBank/DDBJ databases">
        <title>A complete genome sequence for Luteibacter pinisoli MAH-14.</title>
        <authorList>
            <person name="Baltrus D.A."/>
        </authorList>
    </citation>
    <scope>NUCLEOTIDE SEQUENCE [LARGE SCALE GENOMIC DNA]</scope>
    <source>
        <strain evidence="3 4">MAH-14</strain>
    </source>
</reference>
<dbReference type="InterPro" id="IPR018247">
    <property type="entry name" value="EF_Hand_1_Ca_BS"/>
</dbReference>
<name>A0A4Y5Z2H8_9GAMM</name>
<proteinExistence type="predicted"/>
<keyword evidence="1" id="KW-0732">Signal</keyword>
<dbReference type="AlphaFoldDB" id="A0A4Y5Z2H8"/>
<dbReference type="EMBL" id="CP041046">
    <property type="protein sequence ID" value="QDE38809.1"/>
    <property type="molecule type" value="Genomic_DNA"/>
</dbReference>
<accession>A0A4Y5Z2H8</accession>
<dbReference type="SUPFAM" id="SSF47473">
    <property type="entry name" value="EF-hand"/>
    <property type="match status" value="1"/>
</dbReference>
<keyword evidence="4" id="KW-1185">Reference proteome</keyword>
<dbReference type="InterPro" id="IPR000261">
    <property type="entry name" value="EH_dom"/>
</dbReference>
<protein>
    <recommendedName>
        <fullName evidence="2">EF-hand domain-containing protein</fullName>
    </recommendedName>
</protein>
<gene>
    <name evidence="3" type="ORF">FIV34_06130</name>
</gene>
<dbReference type="RefSeq" id="WP_139980688.1">
    <property type="nucleotide sequence ID" value="NZ_CP041046.1"/>
</dbReference>
<dbReference type="Pfam" id="PF12763">
    <property type="entry name" value="EH"/>
    <property type="match status" value="1"/>
</dbReference>
<feature type="domain" description="EF-hand" evidence="2">
    <location>
        <begin position="59"/>
        <end position="92"/>
    </location>
</feature>
<evidence type="ECO:0000256" key="1">
    <source>
        <dbReference type="SAM" id="SignalP"/>
    </source>
</evidence>